<dbReference type="Proteomes" id="UP000245946">
    <property type="component" value="Unassembled WGS sequence"/>
</dbReference>
<protein>
    <submittedName>
        <fullName evidence="1">Uncharacterized protein</fullName>
    </submittedName>
</protein>
<sequence>MEPACSRKGVPWMAVHPRRVRLRRHAPPRGAQMCCAACRRTRASKGATAQRHLLYAHTGTARTRSAPDLSGVRAEAVVEKVAVAAGVASHTRWALDRARCRPLYSASSVTARPLAGLAPEHSAAHAVPPSCFIAGNGNAAFCVRRPDLGADA</sequence>
<gene>
    <name evidence="1" type="ORF">FA09DRAFT_132682</name>
</gene>
<dbReference type="GeneID" id="37266632"/>
<reference evidence="1 2" key="1">
    <citation type="journal article" date="2018" name="Mol. Biol. Evol.">
        <title>Broad Genomic Sampling Reveals a Smut Pathogenic Ancestry of the Fungal Clade Ustilaginomycotina.</title>
        <authorList>
            <person name="Kijpornyongpan T."/>
            <person name="Mondo S.J."/>
            <person name="Barry K."/>
            <person name="Sandor L."/>
            <person name="Lee J."/>
            <person name="Lipzen A."/>
            <person name="Pangilinan J."/>
            <person name="LaButti K."/>
            <person name="Hainaut M."/>
            <person name="Henrissat B."/>
            <person name="Grigoriev I.V."/>
            <person name="Spatafora J.W."/>
            <person name="Aime M.C."/>
        </authorList>
    </citation>
    <scope>NUCLEOTIDE SEQUENCE [LARGE SCALE GENOMIC DNA]</scope>
    <source>
        <strain evidence="1 2">MCA 4186</strain>
    </source>
</reference>
<dbReference type="RefSeq" id="XP_025595837.1">
    <property type="nucleotide sequence ID" value="XM_025739086.1"/>
</dbReference>
<organism evidence="1 2">
    <name type="scientific">Tilletiopsis washingtonensis</name>
    <dbReference type="NCBI Taxonomy" id="58919"/>
    <lineage>
        <taxon>Eukaryota</taxon>
        <taxon>Fungi</taxon>
        <taxon>Dikarya</taxon>
        <taxon>Basidiomycota</taxon>
        <taxon>Ustilaginomycotina</taxon>
        <taxon>Exobasidiomycetes</taxon>
        <taxon>Entylomatales</taxon>
        <taxon>Entylomatales incertae sedis</taxon>
        <taxon>Tilletiopsis</taxon>
    </lineage>
</organism>
<dbReference type="EMBL" id="KZ819303">
    <property type="protein sequence ID" value="PWN95558.1"/>
    <property type="molecule type" value="Genomic_DNA"/>
</dbReference>
<proteinExistence type="predicted"/>
<evidence type="ECO:0000313" key="1">
    <source>
        <dbReference type="EMBL" id="PWN95558.1"/>
    </source>
</evidence>
<name>A0A316Z3M9_9BASI</name>
<evidence type="ECO:0000313" key="2">
    <source>
        <dbReference type="Proteomes" id="UP000245946"/>
    </source>
</evidence>
<accession>A0A316Z3M9</accession>
<keyword evidence="2" id="KW-1185">Reference proteome</keyword>
<dbReference type="AlphaFoldDB" id="A0A316Z3M9"/>